<evidence type="ECO:0000313" key="4">
    <source>
        <dbReference type="Proteomes" id="UP000653305"/>
    </source>
</evidence>
<dbReference type="Proteomes" id="UP000653305">
    <property type="component" value="Unassembled WGS sequence"/>
</dbReference>
<reference evidence="3" key="1">
    <citation type="submission" date="2020-07" db="EMBL/GenBank/DDBJ databases">
        <title>Ethylene signaling mediates host invasion by parasitic plants.</title>
        <authorList>
            <person name="Yoshida S."/>
        </authorList>
    </citation>
    <scope>NUCLEOTIDE SEQUENCE</scope>
    <source>
        <strain evidence="3">Okayama</strain>
    </source>
</reference>
<keyword evidence="2" id="KW-0812">Transmembrane</keyword>
<dbReference type="EMBL" id="BMAC01002250">
    <property type="protein sequence ID" value="GFQ07941.1"/>
    <property type="molecule type" value="Genomic_DNA"/>
</dbReference>
<feature type="transmembrane region" description="Helical" evidence="2">
    <location>
        <begin position="43"/>
        <end position="69"/>
    </location>
</feature>
<feature type="compositionally biased region" description="Low complexity" evidence="1">
    <location>
        <begin position="9"/>
        <end position="40"/>
    </location>
</feature>
<gene>
    <name evidence="3" type="ORF">PHJA_002938100</name>
</gene>
<evidence type="ECO:0000313" key="3">
    <source>
        <dbReference type="EMBL" id="GFQ07941.1"/>
    </source>
</evidence>
<proteinExistence type="predicted"/>
<organism evidence="3 4">
    <name type="scientific">Phtheirospermum japonicum</name>
    <dbReference type="NCBI Taxonomy" id="374723"/>
    <lineage>
        <taxon>Eukaryota</taxon>
        <taxon>Viridiplantae</taxon>
        <taxon>Streptophyta</taxon>
        <taxon>Embryophyta</taxon>
        <taxon>Tracheophyta</taxon>
        <taxon>Spermatophyta</taxon>
        <taxon>Magnoliopsida</taxon>
        <taxon>eudicotyledons</taxon>
        <taxon>Gunneridae</taxon>
        <taxon>Pentapetalae</taxon>
        <taxon>asterids</taxon>
        <taxon>lamiids</taxon>
        <taxon>Lamiales</taxon>
        <taxon>Orobanchaceae</taxon>
        <taxon>Orobanchaceae incertae sedis</taxon>
        <taxon>Phtheirospermum</taxon>
    </lineage>
</organism>
<evidence type="ECO:0000256" key="1">
    <source>
        <dbReference type="SAM" id="MobiDB-lite"/>
    </source>
</evidence>
<keyword evidence="4" id="KW-1185">Reference proteome</keyword>
<accession>A0A830D757</accession>
<dbReference type="AlphaFoldDB" id="A0A830D757"/>
<sequence length="102" mass="10860">MARLQARQRGASTGSTGRSSSSASPSSSSPSPDSSGPTGRSKAFWACTWCACFILIVLLLVVLVLAFVVTRPNGAYAVPGMGFREYRLAGFSSWLRDRITGR</sequence>
<name>A0A830D757_9LAMI</name>
<keyword evidence="2" id="KW-0472">Membrane</keyword>
<feature type="region of interest" description="Disordered" evidence="1">
    <location>
        <begin position="1"/>
        <end position="40"/>
    </location>
</feature>
<comment type="caution">
    <text evidence="3">The sequence shown here is derived from an EMBL/GenBank/DDBJ whole genome shotgun (WGS) entry which is preliminary data.</text>
</comment>
<evidence type="ECO:0000256" key="2">
    <source>
        <dbReference type="SAM" id="Phobius"/>
    </source>
</evidence>
<protein>
    <submittedName>
        <fullName evidence="3">Tetraspanin-2</fullName>
    </submittedName>
</protein>
<keyword evidence="2" id="KW-1133">Transmembrane helix</keyword>